<organism evidence="2">
    <name type="scientific">Albugo laibachii Nc14</name>
    <dbReference type="NCBI Taxonomy" id="890382"/>
    <lineage>
        <taxon>Eukaryota</taxon>
        <taxon>Sar</taxon>
        <taxon>Stramenopiles</taxon>
        <taxon>Oomycota</taxon>
        <taxon>Peronosporomycetes</taxon>
        <taxon>Albuginales</taxon>
        <taxon>Albuginaceae</taxon>
        <taxon>Albugo</taxon>
    </lineage>
</organism>
<protein>
    <submittedName>
        <fullName evidence="2">AlNc14C2G217 protein</fullName>
    </submittedName>
</protein>
<dbReference type="HOGENOM" id="CLU_2268833_0_0_1"/>
<dbReference type="AlphaFoldDB" id="F0VZN4"/>
<name>F0VZN4_9STRA</name>
<dbReference type="EMBL" id="FR824047">
    <property type="protein sequence ID" value="CCA14106.1"/>
    <property type="molecule type" value="Genomic_DNA"/>
</dbReference>
<proteinExistence type="predicted"/>
<gene>
    <name evidence="2" type="primary">AlNc14C2G217</name>
    <name evidence="2" type="ORF">ALNC14_002490</name>
</gene>
<evidence type="ECO:0000256" key="1">
    <source>
        <dbReference type="SAM" id="MobiDB-lite"/>
    </source>
</evidence>
<reference evidence="2" key="2">
    <citation type="submission" date="2011-02" db="EMBL/GenBank/DDBJ databases">
        <authorList>
            <person name="MacLean D."/>
        </authorList>
    </citation>
    <scope>NUCLEOTIDE SEQUENCE</scope>
</reference>
<sequence>MLRNFTNDSEVDFYRGASVRQILFAKRSSGFQWSEDVKVEVLEHHLAGIVERYYSLQVEEWWEEEPMLEQAMHRLLHTFATKVNPGPEHETLYSTQKSEEKLD</sequence>
<evidence type="ECO:0000313" key="2">
    <source>
        <dbReference type="EMBL" id="CCA14106.1"/>
    </source>
</evidence>
<feature type="region of interest" description="Disordered" evidence="1">
    <location>
        <begin position="84"/>
        <end position="103"/>
    </location>
</feature>
<reference evidence="2" key="1">
    <citation type="journal article" date="2011" name="PLoS Biol.">
        <title>Gene gain and loss during evolution of obligate parasitism in the white rust pathogen of Arabidopsis thaliana.</title>
        <authorList>
            <person name="Kemen E."/>
            <person name="Gardiner A."/>
            <person name="Schultz-Larsen T."/>
            <person name="Kemen A.C."/>
            <person name="Balmuth A.L."/>
            <person name="Robert-Seilaniantz A."/>
            <person name="Bailey K."/>
            <person name="Holub E."/>
            <person name="Studholme D.J."/>
            <person name="Maclean D."/>
            <person name="Jones J.D."/>
        </authorList>
    </citation>
    <scope>NUCLEOTIDE SEQUENCE</scope>
</reference>
<feature type="compositionally biased region" description="Basic and acidic residues" evidence="1">
    <location>
        <begin position="87"/>
        <end position="103"/>
    </location>
</feature>
<accession>F0VZN4</accession>